<dbReference type="SUPFAM" id="SSF57889">
    <property type="entry name" value="Cysteine-rich domain"/>
    <property type="match status" value="6"/>
</dbReference>
<evidence type="ECO:0000313" key="7">
    <source>
        <dbReference type="Proteomes" id="UP001632038"/>
    </source>
</evidence>
<evidence type="ECO:0000256" key="2">
    <source>
        <dbReference type="ARBA" id="ARBA00022737"/>
    </source>
</evidence>
<feature type="compositionally biased region" description="Polar residues" evidence="4">
    <location>
        <begin position="1"/>
        <end position="11"/>
    </location>
</feature>
<evidence type="ECO:0000256" key="4">
    <source>
        <dbReference type="SAM" id="MobiDB-lite"/>
    </source>
</evidence>
<dbReference type="Proteomes" id="UP001632038">
    <property type="component" value="Unassembled WGS sequence"/>
</dbReference>
<feature type="domain" description="Phorbol-ester/DAG-type" evidence="5">
    <location>
        <begin position="607"/>
        <end position="659"/>
    </location>
</feature>
<keyword evidence="7" id="KW-1185">Reference proteome</keyword>
<feature type="region of interest" description="Disordered" evidence="4">
    <location>
        <begin position="1"/>
        <end position="23"/>
    </location>
</feature>
<dbReference type="InterPro" id="IPR004146">
    <property type="entry name" value="DC1"/>
</dbReference>
<reference evidence="7" key="1">
    <citation type="journal article" date="2024" name="IScience">
        <title>Strigolactones Initiate the Formation of Haustorium-like Structures in Castilleja.</title>
        <authorList>
            <person name="Buerger M."/>
            <person name="Peterson D."/>
            <person name="Chory J."/>
        </authorList>
    </citation>
    <scope>NUCLEOTIDE SEQUENCE [LARGE SCALE GENOMIC DNA]</scope>
</reference>
<keyword evidence="1" id="KW-0479">Metal-binding</keyword>
<accession>A0ABD3EBQ9</accession>
<dbReference type="PANTHER" id="PTHR32410">
    <property type="entry name" value="CYSTEINE/HISTIDINE-RICH C1 DOMAIN FAMILY PROTEIN"/>
    <property type="match status" value="1"/>
</dbReference>
<dbReference type="Pfam" id="PF03107">
    <property type="entry name" value="C1_2"/>
    <property type="match status" value="2"/>
</dbReference>
<dbReference type="GO" id="GO:0046872">
    <property type="term" value="F:metal ion binding"/>
    <property type="evidence" value="ECO:0007669"/>
    <property type="project" value="UniProtKB-KW"/>
</dbReference>
<dbReference type="InterPro" id="IPR053192">
    <property type="entry name" value="Vacuole_Formation_Reg"/>
</dbReference>
<comment type="caution">
    <text evidence="6">The sequence shown here is derived from an EMBL/GenBank/DDBJ whole genome shotgun (WGS) entry which is preliminary data.</text>
</comment>
<evidence type="ECO:0000256" key="1">
    <source>
        <dbReference type="ARBA" id="ARBA00022723"/>
    </source>
</evidence>
<dbReference type="InterPro" id="IPR002219">
    <property type="entry name" value="PKC_DAG/PE"/>
</dbReference>
<protein>
    <recommendedName>
        <fullName evidence="5">Phorbol-ester/DAG-type domain-containing protein</fullName>
    </recommendedName>
</protein>
<dbReference type="PROSITE" id="PS50081">
    <property type="entry name" value="ZF_DAG_PE_2"/>
    <property type="match status" value="1"/>
</dbReference>
<sequence>MFNFNLDTYTHTKPKPEAENKMDPDDGNSMVCNACRLPIFSTPFITTVVDPDDDQNNNPIVFHDQCANDHLPRELKDHPLHPGDDLILSHQNTNTNTNNNVIYNCSRCESICGSSFYKCRSSCDFKLDLLCALTIKILHRSHSHRLRAIRGNSLSSFFCGACGSQHQPPSAASWLTVFVCIPCGFWIHPECARLPNAIVLTNDNNKDEHDHPHPLLLSYSQINNYGCCKICSRWYDGEYENSGVYVCFHCFYCAHIKCAVYADPDHQISFKPVLIRDAQVPNLIRLPMPNEHTSVMKTILRSYVGGDHTSTSIVTDDNKSDGSKLFKNDKIHEHPLIFHPPAAAAAGVARVCNACVNLISPSDPFYSCANNNNNNELASLCCRDFFLHSCCAHLPTTLITHHWSHYRRSTHHINKDPLTLVSKVNNRLFNMFRCSGCQRQCNGFAYTCAKCYDFYLDVVCAFMHTSITYDGHANSHILHSRDPFIGSKTCICCGKYTVEYLGVIGYECTNCRDFFLHARCALLPDTVTHKFDKHPLKLLITTERLINQEEEKEEDMFCEICEDDVDDRSCYYGCKECDQCFHVDCIPGLDELSRIKFGFTSTARVKCHDCPLACVRALSVDGYRCGHCQEIIRESDIIAFECSDCYFWIHKKCAQKLLM</sequence>
<evidence type="ECO:0000313" key="6">
    <source>
        <dbReference type="EMBL" id="KAL3651707.1"/>
    </source>
</evidence>
<keyword evidence="2" id="KW-0677">Repeat</keyword>
<gene>
    <name evidence="6" type="ORF">CASFOL_004709</name>
</gene>
<feature type="compositionally biased region" description="Basic and acidic residues" evidence="4">
    <location>
        <begin position="14"/>
        <end position="23"/>
    </location>
</feature>
<evidence type="ECO:0000259" key="5">
    <source>
        <dbReference type="PROSITE" id="PS50081"/>
    </source>
</evidence>
<evidence type="ECO:0000256" key="3">
    <source>
        <dbReference type="ARBA" id="ARBA00022833"/>
    </source>
</evidence>
<dbReference type="PANTHER" id="PTHR32410:SF216">
    <property type="entry name" value="PHORBOL-ESTER_DAG-TYPE DOMAIN-CONTAINING PROTEIN"/>
    <property type="match status" value="1"/>
</dbReference>
<organism evidence="6 7">
    <name type="scientific">Castilleja foliolosa</name>
    <dbReference type="NCBI Taxonomy" id="1961234"/>
    <lineage>
        <taxon>Eukaryota</taxon>
        <taxon>Viridiplantae</taxon>
        <taxon>Streptophyta</taxon>
        <taxon>Embryophyta</taxon>
        <taxon>Tracheophyta</taxon>
        <taxon>Spermatophyta</taxon>
        <taxon>Magnoliopsida</taxon>
        <taxon>eudicotyledons</taxon>
        <taxon>Gunneridae</taxon>
        <taxon>Pentapetalae</taxon>
        <taxon>asterids</taxon>
        <taxon>lamiids</taxon>
        <taxon>Lamiales</taxon>
        <taxon>Orobanchaceae</taxon>
        <taxon>Pedicularideae</taxon>
        <taxon>Castillejinae</taxon>
        <taxon>Castilleja</taxon>
    </lineage>
</organism>
<keyword evidence="3" id="KW-0862">Zinc</keyword>
<dbReference type="EMBL" id="JAVIJP010000006">
    <property type="protein sequence ID" value="KAL3651707.1"/>
    <property type="molecule type" value="Genomic_DNA"/>
</dbReference>
<dbReference type="AlphaFoldDB" id="A0ABD3EBQ9"/>
<name>A0ABD3EBQ9_9LAMI</name>
<dbReference type="InterPro" id="IPR046349">
    <property type="entry name" value="C1-like_sf"/>
</dbReference>
<proteinExistence type="predicted"/>